<reference evidence="4" key="2">
    <citation type="submission" date="2020-04" db="EMBL/GenBank/DDBJ databases">
        <authorList>
            <consortium name="NCBI Genome Project"/>
        </authorList>
    </citation>
    <scope>NUCLEOTIDE SEQUENCE</scope>
    <source>
        <strain evidence="4">CBS 304.34</strain>
    </source>
</reference>
<organism evidence="2">
    <name type="scientific">Mytilinidion resinicola</name>
    <dbReference type="NCBI Taxonomy" id="574789"/>
    <lineage>
        <taxon>Eukaryota</taxon>
        <taxon>Fungi</taxon>
        <taxon>Dikarya</taxon>
        <taxon>Ascomycota</taxon>
        <taxon>Pezizomycotina</taxon>
        <taxon>Dothideomycetes</taxon>
        <taxon>Pleosporomycetidae</taxon>
        <taxon>Mytilinidiales</taxon>
        <taxon>Mytilinidiaceae</taxon>
        <taxon>Mytilinidion</taxon>
    </lineage>
</organism>
<feature type="region of interest" description="Disordered" evidence="1">
    <location>
        <begin position="84"/>
        <end position="104"/>
    </location>
</feature>
<evidence type="ECO:0000313" key="2">
    <source>
        <dbReference type="EMBL" id="KAF2804271.1"/>
    </source>
</evidence>
<accession>A0A6A6Y5Z4</accession>
<keyword evidence="3" id="KW-1185">Reference proteome</keyword>
<sequence length="124" mass="13494">MVAWDHYGELRARAKLAPRRQTLGELARSMSVANTIPLPPSDDSDLVDIPPARVVPPPAPITSAVAVPPAVRTPVISWEESALVTAPARSAASSPPPRRRERAGTWRRVRGWFARVFGGKKRGE</sequence>
<dbReference type="AlphaFoldDB" id="A0A6A6Y5Z4"/>
<evidence type="ECO:0000313" key="4">
    <source>
        <dbReference type="RefSeq" id="XP_033571235.1"/>
    </source>
</evidence>
<dbReference type="GeneID" id="54463311"/>
<dbReference type="EMBL" id="MU003714">
    <property type="protein sequence ID" value="KAF2804271.1"/>
    <property type="molecule type" value="Genomic_DNA"/>
</dbReference>
<evidence type="ECO:0000256" key="1">
    <source>
        <dbReference type="SAM" id="MobiDB-lite"/>
    </source>
</evidence>
<name>A0A6A6Y5Z4_9PEZI</name>
<evidence type="ECO:0000313" key="3">
    <source>
        <dbReference type="Proteomes" id="UP000504636"/>
    </source>
</evidence>
<gene>
    <name evidence="2 4" type="ORF">BDZ99DRAFT_481423</name>
</gene>
<protein>
    <submittedName>
        <fullName evidence="2 4">Uncharacterized protein</fullName>
    </submittedName>
</protein>
<dbReference type="RefSeq" id="XP_033571235.1">
    <property type="nucleotide sequence ID" value="XM_033722418.1"/>
</dbReference>
<dbReference type="Proteomes" id="UP000504636">
    <property type="component" value="Unplaced"/>
</dbReference>
<reference evidence="2 4" key="1">
    <citation type="journal article" date="2020" name="Stud. Mycol.">
        <title>101 Dothideomycetes genomes: a test case for predicting lifestyles and emergence of pathogens.</title>
        <authorList>
            <person name="Haridas S."/>
            <person name="Albert R."/>
            <person name="Binder M."/>
            <person name="Bloem J."/>
            <person name="Labutti K."/>
            <person name="Salamov A."/>
            <person name="Andreopoulos B."/>
            <person name="Baker S."/>
            <person name="Barry K."/>
            <person name="Bills G."/>
            <person name="Bluhm B."/>
            <person name="Cannon C."/>
            <person name="Castanera R."/>
            <person name="Culley D."/>
            <person name="Daum C."/>
            <person name="Ezra D."/>
            <person name="Gonzalez J."/>
            <person name="Henrissat B."/>
            <person name="Kuo A."/>
            <person name="Liang C."/>
            <person name="Lipzen A."/>
            <person name="Lutzoni F."/>
            <person name="Magnuson J."/>
            <person name="Mondo S."/>
            <person name="Nolan M."/>
            <person name="Ohm R."/>
            <person name="Pangilinan J."/>
            <person name="Park H.-J."/>
            <person name="Ramirez L."/>
            <person name="Alfaro M."/>
            <person name="Sun H."/>
            <person name="Tritt A."/>
            <person name="Yoshinaga Y."/>
            <person name="Zwiers L.-H."/>
            <person name="Turgeon B."/>
            <person name="Goodwin S."/>
            <person name="Spatafora J."/>
            <person name="Crous P."/>
            <person name="Grigoriev I."/>
        </authorList>
    </citation>
    <scope>NUCLEOTIDE SEQUENCE</scope>
    <source>
        <strain evidence="2 4">CBS 304.34</strain>
    </source>
</reference>
<reference evidence="4" key="3">
    <citation type="submission" date="2025-04" db="UniProtKB">
        <authorList>
            <consortium name="RefSeq"/>
        </authorList>
    </citation>
    <scope>IDENTIFICATION</scope>
    <source>
        <strain evidence="4">CBS 304.34</strain>
    </source>
</reference>
<proteinExistence type="predicted"/>